<proteinExistence type="predicted"/>
<gene>
    <name evidence="1" type="ORF">EVAR_68595_1</name>
</gene>
<comment type="caution">
    <text evidence="1">The sequence shown here is derived from an EMBL/GenBank/DDBJ whole genome shotgun (WGS) entry which is preliminary data.</text>
</comment>
<dbReference type="AlphaFoldDB" id="A0A4C2A5U2"/>
<dbReference type="Proteomes" id="UP000299102">
    <property type="component" value="Unassembled WGS sequence"/>
</dbReference>
<evidence type="ECO:0000313" key="1">
    <source>
        <dbReference type="EMBL" id="GBP95468.1"/>
    </source>
</evidence>
<keyword evidence="2" id="KW-1185">Reference proteome</keyword>
<protein>
    <submittedName>
        <fullName evidence="1">Uncharacterized protein</fullName>
    </submittedName>
</protein>
<accession>A0A4C2A5U2</accession>
<dbReference type="EMBL" id="BGZK01002634">
    <property type="protein sequence ID" value="GBP95468.1"/>
    <property type="molecule type" value="Genomic_DNA"/>
</dbReference>
<name>A0A4C2A5U2_EUMVA</name>
<reference evidence="1 2" key="1">
    <citation type="journal article" date="2019" name="Commun. Biol.">
        <title>The bagworm genome reveals a unique fibroin gene that provides high tensile strength.</title>
        <authorList>
            <person name="Kono N."/>
            <person name="Nakamura H."/>
            <person name="Ohtoshi R."/>
            <person name="Tomita M."/>
            <person name="Numata K."/>
            <person name="Arakawa K."/>
        </authorList>
    </citation>
    <scope>NUCLEOTIDE SEQUENCE [LARGE SCALE GENOMIC DNA]</scope>
</reference>
<sequence>MDLSDSDSLSNPTTVLSELVVCSSENELGPLLFPLVRDWDLMEFWLEAGVVAWIEARLEAGVVARCSLSRSLIGHLYPSSPRVLIVIYLIRT</sequence>
<evidence type="ECO:0000313" key="2">
    <source>
        <dbReference type="Proteomes" id="UP000299102"/>
    </source>
</evidence>
<organism evidence="1 2">
    <name type="scientific">Eumeta variegata</name>
    <name type="common">Bagworm moth</name>
    <name type="synonym">Eumeta japonica</name>
    <dbReference type="NCBI Taxonomy" id="151549"/>
    <lineage>
        <taxon>Eukaryota</taxon>
        <taxon>Metazoa</taxon>
        <taxon>Ecdysozoa</taxon>
        <taxon>Arthropoda</taxon>
        <taxon>Hexapoda</taxon>
        <taxon>Insecta</taxon>
        <taxon>Pterygota</taxon>
        <taxon>Neoptera</taxon>
        <taxon>Endopterygota</taxon>
        <taxon>Lepidoptera</taxon>
        <taxon>Glossata</taxon>
        <taxon>Ditrysia</taxon>
        <taxon>Tineoidea</taxon>
        <taxon>Psychidae</taxon>
        <taxon>Oiketicinae</taxon>
        <taxon>Eumeta</taxon>
    </lineage>
</organism>